<dbReference type="EMBL" id="LXQA010986806">
    <property type="protein sequence ID" value="MCI80052.1"/>
    <property type="molecule type" value="Genomic_DNA"/>
</dbReference>
<comment type="caution">
    <text evidence="1">The sequence shown here is derived from an EMBL/GenBank/DDBJ whole genome shotgun (WGS) entry which is preliminary data.</text>
</comment>
<name>A0A392UY41_9FABA</name>
<organism evidence="1 2">
    <name type="scientific">Trifolium medium</name>
    <dbReference type="NCBI Taxonomy" id="97028"/>
    <lineage>
        <taxon>Eukaryota</taxon>
        <taxon>Viridiplantae</taxon>
        <taxon>Streptophyta</taxon>
        <taxon>Embryophyta</taxon>
        <taxon>Tracheophyta</taxon>
        <taxon>Spermatophyta</taxon>
        <taxon>Magnoliopsida</taxon>
        <taxon>eudicotyledons</taxon>
        <taxon>Gunneridae</taxon>
        <taxon>Pentapetalae</taxon>
        <taxon>rosids</taxon>
        <taxon>fabids</taxon>
        <taxon>Fabales</taxon>
        <taxon>Fabaceae</taxon>
        <taxon>Papilionoideae</taxon>
        <taxon>50 kb inversion clade</taxon>
        <taxon>NPAAA clade</taxon>
        <taxon>Hologalegina</taxon>
        <taxon>IRL clade</taxon>
        <taxon>Trifolieae</taxon>
        <taxon>Trifolium</taxon>
    </lineage>
</organism>
<reference evidence="1 2" key="1">
    <citation type="journal article" date="2018" name="Front. Plant Sci.">
        <title>Red Clover (Trifolium pratense) and Zigzag Clover (T. medium) - A Picture of Genomic Similarities and Differences.</title>
        <authorList>
            <person name="Dluhosova J."/>
            <person name="Istvanek J."/>
            <person name="Nedelnik J."/>
            <person name="Repkova J."/>
        </authorList>
    </citation>
    <scope>NUCLEOTIDE SEQUENCE [LARGE SCALE GENOMIC DNA]</scope>
    <source>
        <strain evidence="2">cv. 10/8</strain>
        <tissue evidence="1">Leaf</tissue>
    </source>
</reference>
<protein>
    <submittedName>
        <fullName evidence="1">Uncharacterized protein</fullName>
    </submittedName>
</protein>
<evidence type="ECO:0000313" key="2">
    <source>
        <dbReference type="Proteomes" id="UP000265520"/>
    </source>
</evidence>
<dbReference type="Proteomes" id="UP000265520">
    <property type="component" value="Unassembled WGS sequence"/>
</dbReference>
<proteinExistence type="predicted"/>
<keyword evidence="2" id="KW-1185">Reference proteome</keyword>
<evidence type="ECO:0000313" key="1">
    <source>
        <dbReference type="EMBL" id="MCI80052.1"/>
    </source>
</evidence>
<dbReference type="AlphaFoldDB" id="A0A392UY41"/>
<feature type="non-terminal residue" evidence="1">
    <location>
        <position position="45"/>
    </location>
</feature>
<feature type="non-terminal residue" evidence="1">
    <location>
        <position position="1"/>
    </location>
</feature>
<accession>A0A392UY41</accession>
<sequence length="45" mass="5195">GTSRNHALNTPRNHLAYLNRLPTHDSIDDMAARHNDLRHHISNLQ</sequence>